<evidence type="ECO:0008006" key="3">
    <source>
        <dbReference type="Google" id="ProtNLM"/>
    </source>
</evidence>
<reference evidence="2" key="1">
    <citation type="submission" date="2017-04" db="EMBL/GenBank/DDBJ databases">
        <title>Genome evolution of the luminous symbionts of deep sea anglerfish.</title>
        <authorList>
            <person name="Hendry T.A."/>
        </authorList>
    </citation>
    <scope>NUCLEOTIDE SEQUENCE [LARGE SCALE GENOMIC DNA]</scope>
</reference>
<gene>
    <name evidence="1" type="ORF">BTN50_1059</name>
</gene>
<name>A0A291B974_9GAMM</name>
<evidence type="ECO:0000313" key="2">
    <source>
        <dbReference type="Proteomes" id="UP000218160"/>
    </source>
</evidence>
<accession>A0A291B974</accession>
<proteinExistence type="predicted"/>
<dbReference type="KEGG" id="elux:BTN50_1059"/>
<dbReference type="EMBL" id="CP020660">
    <property type="protein sequence ID" value="ATF09559.1"/>
    <property type="molecule type" value="Genomic_DNA"/>
</dbReference>
<protein>
    <recommendedName>
        <fullName evidence="3">Mobile element protein</fullName>
    </recommendedName>
</protein>
<evidence type="ECO:0000313" key="1">
    <source>
        <dbReference type="EMBL" id="ATF09559.1"/>
    </source>
</evidence>
<dbReference type="Proteomes" id="UP000218160">
    <property type="component" value="Chromosome 1"/>
</dbReference>
<sequence length="48" mass="5548">MGLATKEPIESSILSNRGLLIFWVDEEAINLRDQTKQSNHERPHLFRG</sequence>
<dbReference type="AlphaFoldDB" id="A0A291B974"/>
<organism evidence="1 2">
    <name type="scientific">Candidatus Enterovibrio altilux</name>
    <dbReference type="NCBI Taxonomy" id="1927128"/>
    <lineage>
        <taxon>Bacteria</taxon>
        <taxon>Pseudomonadati</taxon>
        <taxon>Pseudomonadota</taxon>
        <taxon>Gammaproteobacteria</taxon>
        <taxon>Vibrionales</taxon>
        <taxon>Vibrionaceae</taxon>
        <taxon>Enterovibrio</taxon>
    </lineage>
</organism>
<keyword evidence="2" id="KW-1185">Reference proteome</keyword>